<keyword evidence="1" id="KW-0479">Metal-binding</keyword>
<dbReference type="Gramene" id="Kaladp0049s0043.1.v1.1">
    <property type="protein sequence ID" value="Kaladp0049s0043.1.v1.1"/>
    <property type="gene ID" value="Kaladp0049s0043.v1.1"/>
</dbReference>
<keyword evidence="2 4" id="KW-0863">Zinc-finger</keyword>
<dbReference type="GO" id="GO:0005666">
    <property type="term" value="C:RNA polymerase III complex"/>
    <property type="evidence" value="ECO:0007669"/>
    <property type="project" value="TreeGrafter"/>
</dbReference>
<dbReference type="GO" id="GO:0006386">
    <property type="term" value="P:termination of RNA polymerase III transcription"/>
    <property type="evidence" value="ECO:0007669"/>
    <property type="project" value="TreeGrafter"/>
</dbReference>
<feature type="domain" description="TFIIS-type" evidence="5">
    <location>
        <begin position="17"/>
        <end position="57"/>
    </location>
</feature>
<evidence type="ECO:0000256" key="3">
    <source>
        <dbReference type="ARBA" id="ARBA00022833"/>
    </source>
</evidence>
<name>A0A7N0U0F8_KALFE</name>
<dbReference type="AlphaFoldDB" id="A0A7N0U0F8"/>
<sequence length="58" mass="6826">MDIIVSENDGMERMVQTEATLPYCHHDRAAFYEQQPRSADEQATLFFTCPQCKDKWNQ</sequence>
<dbReference type="Pfam" id="PF01096">
    <property type="entry name" value="Zn_ribbon_TFIIS"/>
    <property type="match status" value="1"/>
</dbReference>
<dbReference type="InterPro" id="IPR001222">
    <property type="entry name" value="Znf_TFIIS"/>
</dbReference>
<dbReference type="GO" id="GO:0003899">
    <property type="term" value="F:DNA-directed RNA polymerase activity"/>
    <property type="evidence" value="ECO:0007669"/>
    <property type="project" value="InterPro"/>
</dbReference>
<evidence type="ECO:0000256" key="2">
    <source>
        <dbReference type="ARBA" id="ARBA00022771"/>
    </source>
</evidence>
<dbReference type="PANTHER" id="PTHR11239:SF12">
    <property type="entry name" value="DNA-DIRECTED RNA POLYMERASE III SUBUNIT RPC10"/>
    <property type="match status" value="1"/>
</dbReference>
<reference evidence="6" key="1">
    <citation type="submission" date="2021-01" db="UniProtKB">
        <authorList>
            <consortium name="EnsemblPlants"/>
        </authorList>
    </citation>
    <scope>IDENTIFICATION</scope>
</reference>
<dbReference type="Proteomes" id="UP000594263">
    <property type="component" value="Unplaced"/>
</dbReference>
<dbReference type="GO" id="GO:0008270">
    <property type="term" value="F:zinc ion binding"/>
    <property type="evidence" value="ECO:0007669"/>
    <property type="project" value="UniProtKB-KW"/>
</dbReference>
<dbReference type="Gene3D" id="2.20.25.10">
    <property type="match status" value="1"/>
</dbReference>
<accession>A0A7N0U0F8</accession>
<dbReference type="InterPro" id="IPR012164">
    <property type="entry name" value="Rpa12/Rpb9/Rpc10/TFS"/>
</dbReference>
<evidence type="ECO:0000256" key="1">
    <source>
        <dbReference type="ARBA" id="ARBA00022723"/>
    </source>
</evidence>
<dbReference type="PROSITE" id="PS51133">
    <property type="entry name" value="ZF_TFIIS_2"/>
    <property type="match status" value="1"/>
</dbReference>
<organism evidence="6 7">
    <name type="scientific">Kalanchoe fedtschenkoi</name>
    <name type="common">Lavender scallops</name>
    <name type="synonym">South American air plant</name>
    <dbReference type="NCBI Taxonomy" id="63787"/>
    <lineage>
        <taxon>Eukaryota</taxon>
        <taxon>Viridiplantae</taxon>
        <taxon>Streptophyta</taxon>
        <taxon>Embryophyta</taxon>
        <taxon>Tracheophyta</taxon>
        <taxon>Spermatophyta</taxon>
        <taxon>Magnoliopsida</taxon>
        <taxon>eudicotyledons</taxon>
        <taxon>Gunneridae</taxon>
        <taxon>Pentapetalae</taxon>
        <taxon>Saxifragales</taxon>
        <taxon>Crassulaceae</taxon>
        <taxon>Kalanchoe</taxon>
    </lineage>
</organism>
<dbReference type="GO" id="GO:0003676">
    <property type="term" value="F:nucleic acid binding"/>
    <property type="evidence" value="ECO:0007669"/>
    <property type="project" value="InterPro"/>
</dbReference>
<dbReference type="SUPFAM" id="SSF57783">
    <property type="entry name" value="Zinc beta-ribbon"/>
    <property type="match status" value="1"/>
</dbReference>
<evidence type="ECO:0000256" key="4">
    <source>
        <dbReference type="PROSITE-ProRule" id="PRU00472"/>
    </source>
</evidence>
<evidence type="ECO:0000313" key="7">
    <source>
        <dbReference type="Proteomes" id="UP000594263"/>
    </source>
</evidence>
<protein>
    <recommendedName>
        <fullName evidence="5">TFIIS-type domain-containing protein</fullName>
    </recommendedName>
</protein>
<keyword evidence="7" id="KW-1185">Reference proteome</keyword>
<evidence type="ECO:0000259" key="5">
    <source>
        <dbReference type="PROSITE" id="PS51133"/>
    </source>
</evidence>
<dbReference type="SMART" id="SM00440">
    <property type="entry name" value="ZnF_C2C2"/>
    <property type="match status" value="1"/>
</dbReference>
<dbReference type="PANTHER" id="PTHR11239">
    <property type="entry name" value="DNA-DIRECTED RNA POLYMERASE"/>
    <property type="match status" value="1"/>
</dbReference>
<proteinExistence type="predicted"/>
<dbReference type="EnsemblPlants" id="Kaladp0049s0043.1.v1.1">
    <property type="protein sequence ID" value="Kaladp0049s0043.1.v1.1"/>
    <property type="gene ID" value="Kaladp0049s0043.v1.1"/>
</dbReference>
<keyword evidence="3" id="KW-0862">Zinc</keyword>
<evidence type="ECO:0000313" key="6">
    <source>
        <dbReference type="EnsemblPlants" id="Kaladp0049s0043.1.v1.1"/>
    </source>
</evidence>